<keyword evidence="2" id="KW-0812">Transmembrane</keyword>
<evidence type="ECO:0000313" key="3">
    <source>
        <dbReference type="EMBL" id="ASS73579.1"/>
    </source>
</evidence>
<evidence type="ECO:0000256" key="1">
    <source>
        <dbReference type="SAM" id="Coils"/>
    </source>
</evidence>
<dbReference type="AlphaFoldDB" id="A0A223CW70"/>
<keyword evidence="4" id="KW-1185">Reference proteome</keyword>
<evidence type="ECO:0008006" key="5">
    <source>
        <dbReference type="Google" id="ProtNLM"/>
    </source>
</evidence>
<reference evidence="3 4" key="1">
    <citation type="journal article" date="2015" name="Int. J. Syst. Evol. Microbiol.">
        <title>Tumebacillus algifaecis sp. nov., isolated from decomposing algal scum.</title>
        <authorList>
            <person name="Wu Y.F."/>
            <person name="Zhang B."/>
            <person name="Xing P."/>
            <person name="Wu Q.L."/>
            <person name="Liu S.J."/>
        </authorList>
    </citation>
    <scope>NUCLEOTIDE SEQUENCE [LARGE SCALE GENOMIC DNA]</scope>
    <source>
        <strain evidence="3 4">THMBR28</strain>
    </source>
</reference>
<dbReference type="PANTHER" id="PTHR38443">
    <property type="match status" value="1"/>
</dbReference>
<dbReference type="InterPro" id="IPR008414">
    <property type="entry name" value="HBL"/>
</dbReference>
<dbReference type="Pfam" id="PF05791">
    <property type="entry name" value="Bacillus_HBL"/>
    <property type="match status" value="1"/>
</dbReference>
<name>A0A223CW70_9BACL</name>
<feature type="coiled-coil region" evidence="1">
    <location>
        <begin position="162"/>
        <end position="196"/>
    </location>
</feature>
<dbReference type="RefSeq" id="WP_094234839.1">
    <property type="nucleotide sequence ID" value="NZ_CP022657.1"/>
</dbReference>
<dbReference type="OrthoDB" id="9823750at2"/>
<dbReference type="EMBL" id="CP022657">
    <property type="protein sequence ID" value="ASS73579.1"/>
    <property type="molecule type" value="Genomic_DNA"/>
</dbReference>
<dbReference type="PANTHER" id="PTHR38443:SF2">
    <property type="entry name" value="NON-HEMOLYTIC ENTEROTOXIN LYTIC COMPONENT L1"/>
    <property type="match status" value="1"/>
</dbReference>
<feature type="transmembrane region" description="Helical" evidence="2">
    <location>
        <begin position="196"/>
        <end position="218"/>
    </location>
</feature>
<evidence type="ECO:0000256" key="2">
    <source>
        <dbReference type="SAM" id="Phobius"/>
    </source>
</evidence>
<dbReference type="GO" id="GO:0016020">
    <property type="term" value="C:membrane"/>
    <property type="evidence" value="ECO:0007669"/>
    <property type="project" value="InterPro"/>
</dbReference>
<accession>A0A223CW70</accession>
<dbReference type="SUPFAM" id="SSF58100">
    <property type="entry name" value="Bacterial hemolysins"/>
    <property type="match status" value="1"/>
</dbReference>
<dbReference type="KEGG" id="tab:CIG75_00375"/>
<evidence type="ECO:0000313" key="4">
    <source>
        <dbReference type="Proteomes" id="UP000214688"/>
    </source>
</evidence>
<gene>
    <name evidence="3" type="ORF">CIG75_00375</name>
</gene>
<keyword evidence="2" id="KW-0472">Membrane</keyword>
<organism evidence="3 4">
    <name type="scientific">Tumebacillus algifaecis</name>
    <dbReference type="NCBI Taxonomy" id="1214604"/>
    <lineage>
        <taxon>Bacteria</taxon>
        <taxon>Bacillati</taxon>
        <taxon>Bacillota</taxon>
        <taxon>Bacilli</taxon>
        <taxon>Bacillales</taxon>
        <taxon>Alicyclobacillaceae</taxon>
        <taxon>Tumebacillus</taxon>
    </lineage>
</organism>
<dbReference type="Proteomes" id="UP000214688">
    <property type="component" value="Chromosome"/>
</dbReference>
<keyword evidence="2" id="KW-1133">Transmembrane helix</keyword>
<keyword evidence="1" id="KW-0175">Coiled coil</keyword>
<feature type="transmembrane region" description="Helical" evidence="2">
    <location>
        <begin position="224"/>
        <end position="246"/>
    </location>
</feature>
<sequence length="366" mass="40015">MTAATQFEALAPNSSLAQDSIIDYINACNTVSAYSYSFANSSLIALKKPPEWYSDFVAQFGVAKGNAMQWNTSLIPNMIAIPQMIVDSNRIITAKFNNINQDLKDLEKYPNDKDVIDDLKQNLKSIYNRVNGDLDSINGLIQDLQTFAETLKNDYSTLNVGIEQLNSAEEANEAEVKRLQQEIQDLQDEIEKYNQIMTASVIGVGVSIFVTLVGIVVGVATGGIGWAIVPVGIIGVGASTAGIVIASSKIQAAQLQIGKDAADLDAYNEDLVVLNTEIETLSKLITANEAAQEALVDVSKLWQDMADSTKQLLDDLEKAESEVTSDLAQCSQDVQSAQNEWNALEQFCEQLTKIDYRFDPNVQNIV</sequence>
<dbReference type="InterPro" id="IPR052785">
    <property type="entry name" value="Enterotoxin_cmpnt"/>
</dbReference>
<dbReference type="Gene3D" id="1.20.1170.10">
    <property type="match status" value="1"/>
</dbReference>
<proteinExistence type="predicted"/>
<protein>
    <recommendedName>
        <fullName evidence="5">Enterotoxin (HBL)</fullName>
    </recommendedName>
</protein>